<evidence type="ECO:0000256" key="1">
    <source>
        <dbReference type="SAM" id="MobiDB-lite"/>
    </source>
</evidence>
<reference evidence="2 4" key="1">
    <citation type="journal article" date="2014" name="BMC Genomics">
        <title>Genome sequence of Anopheles sinensis provides insight into genetics basis of mosquito competence for malaria parasites.</title>
        <authorList>
            <person name="Zhou D."/>
            <person name="Zhang D."/>
            <person name="Ding G."/>
            <person name="Shi L."/>
            <person name="Hou Q."/>
            <person name="Ye Y."/>
            <person name="Xu Y."/>
            <person name="Zhou H."/>
            <person name="Xiong C."/>
            <person name="Li S."/>
            <person name="Yu J."/>
            <person name="Hong S."/>
            <person name="Yu X."/>
            <person name="Zou P."/>
            <person name="Chen C."/>
            <person name="Chang X."/>
            <person name="Wang W."/>
            <person name="Lv Y."/>
            <person name="Sun Y."/>
            <person name="Ma L."/>
            <person name="Shen B."/>
            <person name="Zhu C."/>
        </authorList>
    </citation>
    <scope>NUCLEOTIDE SEQUENCE [LARGE SCALE GENOMIC DNA]</scope>
</reference>
<dbReference type="EnsemblMetazoa" id="ASIC018741-RA">
    <property type="protein sequence ID" value="ASIC018741-PA"/>
    <property type="gene ID" value="ASIC018741"/>
</dbReference>
<feature type="region of interest" description="Disordered" evidence="1">
    <location>
        <begin position="131"/>
        <end position="151"/>
    </location>
</feature>
<dbReference type="GO" id="GO:0008483">
    <property type="term" value="F:transaminase activity"/>
    <property type="evidence" value="ECO:0007669"/>
    <property type="project" value="UniProtKB-KW"/>
</dbReference>
<dbReference type="AlphaFoldDB" id="A0A084WKF7"/>
<gene>
    <name evidence="2" type="ORF">ZHAS_00018741</name>
</gene>
<dbReference type="Proteomes" id="UP000030765">
    <property type="component" value="Unassembled WGS sequence"/>
</dbReference>
<reference evidence="3" key="2">
    <citation type="submission" date="2020-05" db="UniProtKB">
        <authorList>
            <consortium name="EnsemblMetazoa"/>
        </authorList>
    </citation>
    <scope>IDENTIFICATION</scope>
</reference>
<protein>
    <submittedName>
        <fullName evidence="2 3">Putative aminotransferase</fullName>
    </submittedName>
</protein>
<name>A0A084WKF7_ANOSI</name>
<organism evidence="2">
    <name type="scientific">Anopheles sinensis</name>
    <name type="common">Mosquito</name>
    <dbReference type="NCBI Taxonomy" id="74873"/>
    <lineage>
        <taxon>Eukaryota</taxon>
        <taxon>Metazoa</taxon>
        <taxon>Ecdysozoa</taxon>
        <taxon>Arthropoda</taxon>
        <taxon>Hexapoda</taxon>
        <taxon>Insecta</taxon>
        <taxon>Pterygota</taxon>
        <taxon>Neoptera</taxon>
        <taxon>Endopterygota</taxon>
        <taxon>Diptera</taxon>
        <taxon>Nematocera</taxon>
        <taxon>Culicoidea</taxon>
        <taxon>Culicidae</taxon>
        <taxon>Anophelinae</taxon>
        <taxon>Anopheles</taxon>
    </lineage>
</organism>
<evidence type="ECO:0000313" key="4">
    <source>
        <dbReference type="Proteomes" id="UP000030765"/>
    </source>
</evidence>
<dbReference type="EMBL" id="KE525349">
    <property type="protein sequence ID" value="KFB50701.1"/>
    <property type="molecule type" value="Genomic_DNA"/>
</dbReference>
<keyword evidence="2" id="KW-0032">Aminotransferase</keyword>
<keyword evidence="4" id="KW-1185">Reference proteome</keyword>
<dbReference type="VEuPathDB" id="VectorBase:ASIC018741"/>
<dbReference type="EMBL" id="ATLV01024118">
    <property type="status" value="NOT_ANNOTATED_CDS"/>
    <property type="molecule type" value="Genomic_DNA"/>
</dbReference>
<evidence type="ECO:0000313" key="2">
    <source>
        <dbReference type="EMBL" id="KFB50701.1"/>
    </source>
</evidence>
<accession>A0A084WKF7</accession>
<sequence>MGFVVIGATWQPALLPLLSQAETHRSRALSAKSDLARRLDARCVPISTNRNSSNSNERINNGNMDQSGVCSNIEPHEQSSIGAELGFGVRACRGIETYIHIETRLCSSEKLSLSVDGEKLSYVHYDNRANNGTAFTNTKSRRGENGSKCTK</sequence>
<evidence type="ECO:0000313" key="3">
    <source>
        <dbReference type="EnsemblMetazoa" id="ASIC018741-PA"/>
    </source>
</evidence>
<proteinExistence type="predicted"/>
<keyword evidence="2" id="KW-0808">Transferase</keyword>